<organism evidence="2 3">
    <name type="scientific">Thelohanellus kitauei</name>
    <name type="common">Myxosporean</name>
    <dbReference type="NCBI Taxonomy" id="669202"/>
    <lineage>
        <taxon>Eukaryota</taxon>
        <taxon>Metazoa</taxon>
        <taxon>Cnidaria</taxon>
        <taxon>Myxozoa</taxon>
        <taxon>Myxosporea</taxon>
        <taxon>Bivalvulida</taxon>
        <taxon>Platysporina</taxon>
        <taxon>Myxobolidae</taxon>
        <taxon>Thelohanellus</taxon>
    </lineage>
</organism>
<keyword evidence="3" id="KW-1185">Reference proteome</keyword>
<dbReference type="Proteomes" id="UP000031668">
    <property type="component" value="Unassembled WGS sequence"/>
</dbReference>
<evidence type="ECO:0000313" key="2">
    <source>
        <dbReference type="EMBL" id="KII69654.1"/>
    </source>
</evidence>
<comment type="caution">
    <text evidence="2">The sequence shown here is derived from an EMBL/GenBank/DDBJ whole genome shotgun (WGS) entry which is preliminary data.</text>
</comment>
<accession>A0A0C2IWE1</accession>
<dbReference type="PANTHER" id="PTHR43851:SF3">
    <property type="entry name" value="COENZYME Q8"/>
    <property type="match status" value="1"/>
</dbReference>
<proteinExistence type="predicted"/>
<feature type="domain" description="ABC1 atypical kinase-like" evidence="1">
    <location>
        <begin position="3"/>
        <end position="99"/>
    </location>
</feature>
<dbReference type="Pfam" id="PF03109">
    <property type="entry name" value="ABC1"/>
    <property type="match status" value="1"/>
</dbReference>
<name>A0A0C2IWE1_THEKT</name>
<protein>
    <submittedName>
        <fullName evidence="2">Chaperone activity of bc1 complex-like, mitochondrial</fullName>
    </submittedName>
</protein>
<dbReference type="InterPro" id="IPR004147">
    <property type="entry name" value="ABC1_dom"/>
</dbReference>
<gene>
    <name evidence="2" type="ORF">RF11_07249</name>
</gene>
<evidence type="ECO:0000259" key="1">
    <source>
        <dbReference type="Pfam" id="PF03109"/>
    </source>
</evidence>
<dbReference type="OrthoDB" id="201153at2759"/>
<dbReference type="PANTHER" id="PTHR43851">
    <property type="match status" value="1"/>
</dbReference>
<dbReference type="EMBL" id="JWZT01002320">
    <property type="protein sequence ID" value="KII69654.1"/>
    <property type="molecule type" value="Genomic_DNA"/>
</dbReference>
<dbReference type="GO" id="GO:0006744">
    <property type="term" value="P:ubiquinone biosynthetic process"/>
    <property type="evidence" value="ECO:0007669"/>
    <property type="project" value="TreeGrafter"/>
</dbReference>
<evidence type="ECO:0000313" key="3">
    <source>
        <dbReference type="Proteomes" id="UP000031668"/>
    </source>
</evidence>
<dbReference type="AlphaFoldDB" id="A0A0C2IWE1"/>
<reference evidence="2 3" key="1">
    <citation type="journal article" date="2014" name="Genome Biol. Evol.">
        <title>The genome of the myxosporean Thelohanellus kitauei shows adaptations to nutrient acquisition within its fish host.</title>
        <authorList>
            <person name="Yang Y."/>
            <person name="Xiong J."/>
            <person name="Zhou Z."/>
            <person name="Huo F."/>
            <person name="Miao W."/>
            <person name="Ran C."/>
            <person name="Liu Y."/>
            <person name="Zhang J."/>
            <person name="Feng J."/>
            <person name="Wang M."/>
            <person name="Wang M."/>
            <person name="Wang L."/>
            <person name="Yao B."/>
        </authorList>
    </citation>
    <scope>NUCLEOTIDE SEQUENCE [LARGE SCALE GENOMIC DNA]</scope>
    <source>
        <strain evidence="2">Wuqing</strain>
    </source>
</reference>
<sequence>MFDLSSSKVLTSEFIDGKPIDCYKDDSKELRNKLGENCLKLCIRELFEFKFVQTDPNWSNFYYDPHFGSCRSFSDEFVDIYIKIIYAATISDRKMIEEYSKILGFLTGQEQECMTKAHVDAVMILGEPFKTEGPYDFSGQTITKRIGKLVPTMLQNRLKPPPQDTYSLHRKMSGVFLICSKLNAQVNCRTIFLEAYDKYNKK</sequence>
<dbReference type="OMA" id="VMMEAHV"/>
<dbReference type="InterPro" id="IPR051409">
    <property type="entry name" value="Atypical_kinase_ADCK"/>
</dbReference>